<feature type="domain" description="RRM" evidence="6">
    <location>
        <begin position="139"/>
        <end position="211"/>
    </location>
</feature>
<dbReference type="SUPFAM" id="SSF54928">
    <property type="entry name" value="RNA-binding domain, RBD"/>
    <property type="match status" value="1"/>
</dbReference>
<dbReference type="Pfam" id="PF00658">
    <property type="entry name" value="MLLE"/>
    <property type="match status" value="1"/>
</dbReference>
<dbReference type="InterPro" id="IPR012677">
    <property type="entry name" value="Nucleotide-bd_a/b_plait_sf"/>
</dbReference>
<dbReference type="EMBL" id="RRYP01018101">
    <property type="protein sequence ID" value="TNV73783.1"/>
    <property type="molecule type" value="Genomic_DNA"/>
</dbReference>
<dbReference type="Pfam" id="PF00076">
    <property type="entry name" value="RRM_1"/>
    <property type="match status" value="2"/>
</dbReference>
<feature type="region of interest" description="Disordered" evidence="5">
    <location>
        <begin position="1"/>
        <end position="26"/>
    </location>
</feature>
<feature type="domain" description="RRM" evidence="6">
    <location>
        <begin position="42"/>
        <end position="119"/>
    </location>
</feature>
<dbReference type="PROSITE" id="PS50102">
    <property type="entry name" value="RRM"/>
    <property type="match status" value="2"/>
</dbReference>
<name>A0A8J8NFE0_HALGN</name>
<dbReference type="SUPFAM" id="SSF63570">
    <property type="entry name" value="PABC (PABP) domain"/>
    <property type="match status" value="1"/>
</dbReference>
<evidence type="ECO:0000256" key="2">
    <source>
        <dbReference type="ARBA" id="ARBA00022737"/>
    </source>
</evidence>
<dbReference type="Gene3D" id="3.30.70.330">
    <property type="match status" value="2"/>
</dbReference>
<dbReference type="GO" id="GO:0003723">
    <property type="term" value="F:RNA binding"/>
    <property type="evidence" value="ECO:0007669"/>
    <property type="project" value="UniProtKB-UniRule"/>
</dbReference>
<keyword evidence="3 4" id="KW-0694">RNA-binding</keyword>
<evidence type="ECO:0008006" key="10">
    <source>
        <dbReference type="Google" id="ProtNLM"/>
    </source>
</evidence>
<dbReference type="SMART" id="SM00360">
    <property type="entry name" value="RRM"/>
    <property type="match status" value="2"/>
</dbReference>
<evidence type="ECO:0000313" key="9">
    <source>
        <dbReference type="Proteomes" id="UP000785679"/>
    </source>
</evidence>
<dbReference type="Gene3D" id="1.10.1900.10">
    <property type="entry name" value="c-terminal domain of poly(a) binding protein"/>
    <property type="match status" value="1"/>
</dbReference>
<evidence type="ECO:0000256" key="3">
    <source>
        <dbReference type="ARBA" id="ARBA00022884"/>
    </source>
</evidence>
<comment type="similarity">
    <text evidence="1">Belongs to the polyadenylate-binding protein type-1 family.</text>
</comment>
<proteinExistence type="inferred from homology"/>
<dbReference type="PROSITE" id="PS51309">
    <property type="entry name" value="PABC"/>
    <property type="match status" value="1"/>
</dbReference>
<dbReference type="AlphaFoldDB" id="A0A8J8NFE0"/>
<evidence type="ECO:0000256" key="4">
    <source>
        <dbReference type="PROSITE-ProRule" id="PRU00176"/>
    </source>
</evidence>
<dbReference type="PANTHER" id="PTHR24012">
    <property type="entry name" value="RNA BINDING PROTEIN"/>
    <property type="match status" value="1"/>
</dbReference>
<reference evidence="8" key="1">
    <citation type="submission" date="2019-06" db="EMBL/GenBank/DDBJ databases">
        <authorList>
            <person name="Zheng W."/>
        </authorList>
    </citation>
    <scope>NUCLEOTIDE SEQUENCE</scope>
    <source>
        <strain evidence="8">QDHG01</strain>
    </source>
</reference>
<sequence length="502" mass="55136">MNGKHLAQGDTLSVTRYEPPEKKPVKISPVSGNPVCVHSTFNNLYVKNFPQPSFEDGELHELFSKYGEISSAIIMRDENGNSKGFGFVCFKEHEAAKAALAENSEIPGGLYVREALSKEQRQSEIERRNISFKKSMQFLSLHVRGFDAATTSIEDMRQYFAQFGEVRSTKVTNTGAILISFTDRESARNALEQTNGSSFNGTNLQVAYFEPREMRTIHKQEQLDKKASEDKRNRDLFATPIDANITSILTTVAALLSINNFSGGGGGNSYPRYNNSSGYQPRNGGGYQGNNSMGRRPPTRRYPPAQGNYQPFNSVGQVTLPGGYMPMQPQMMPQFGMRPAGFPTMQGGVGQPQVAAPMYQYQQVAGMAGQPTVMVSGPQGFVKLPVLQPDPSKPESMQYYSSMQTLFKSEEYKQASADTKQRRELIGNVIYETVEKTVGAEMAPKVTGMLIDLPDNDLIQAVYTLENLQSRATDASRLLAQLMPPSAMMGGAAGAPMPNSGK</sequence>
<feature type="compositionally biased region" description="Low complexity" evidence="5">
    <location>
        <begin position="269"/>
        <end position="279"/>
    </location>
</feature>
<evidence type="ECO:0000259" key="7">
    <source>
        <dbReference type="PROSITE" id="PS51309"/>
    </source>
</evidence>
<evidence type="ECO:0000259" key="6">
    <source>
        <dbReference type="PROSITE" id="PS50102"/>
    </source>
</evidence>
<keyword evidence="2" id="KW-0677">Repeat</keyword>
<evidence type="ECO:0000256" key="5">
    <source>
        <dbReference type="SAM" id="MobiDB-lite"/>
    </source>
</evidence>
<evidence type="ECO:0000256" key="1">
    <source>
        <dbReference type="ARBA" id="ARBA00008557"/>
    </source>
</evidence>
<dbReference type="InterPro" id="IPR002004">
    <property type="entry name" value="PABP_HYD_C"/>
</dbReference>
<evidence type="ECO:0000313" key="8">
    <source>
        <dbReference type="EMBL" id="TNV73783.1"/>
    </source>
</evidence>
<keyword evidence="9" id="KW-1185">Reference proteome</keyword>
<feature type="domain" description="PABC" evidence="7">
    <location>
        <begin position="406"/>
        <end position="484"/>
    </location>
</feature>
<gene>
    <name evidence="8" type="ORF">FGO68_gene10777</name>
</gene>
<dbReference type="Proteomes" id="UP000785679">
    <property type="component" value="Unassembled WGS sequence"/>
</dbReference>
<dbReference type="InterPro" id="IPR035979">
    <property type="entry name" value="RBD_domain_sf"/>
</dbReference>
<organism evidence="8 9">
    <name type="scientific">Halteria grandinella</name>
    <dbReference type="NCBI Taxonomy" id="5974"/>
    <lineage>
        <taxon>Eukaryota</taxon>
        <taxon>Sar</taxon>
        <taxon>Alveolata</taxon>
        <taxon>Ciliophora</taxon>
        <taxon>Intramacronucleata</taxon>
        <taxon>Spirotrichea</taxon>
        <taxon>Stichotrichia</taxon>
        <taxon>Sporadotrichida</taxon>
        <taxon>Halteriidae</taxon>
        <taxon>Halteria</taxon>
    </lineage>
</organism>
<feature type="region of interest" description="Disordered" evidence="5">
    <location>
        <begin position="265"/>
        <end position="311"/>
    </location>
</feature>
<protein>
    <recommendedName>
        <fullName evidence="10">Polyadenylate-binding protein</fullName>
    </recommendedName>
</protein>
<dbReference type="SMART" id="SM00517">
    <property type="entry name" value="PolyA"/>
    <property type="match status" value="1"/>
</dbReference>
<dbReference type="OrthoDB" id="292575at2759"/>
<comment type="caution">
    <text evidence="8">The sequence shown here is derived from an EMBL/GenBank/DDBJ whole genome shotgun (WGS) entry which is preliminary data.</text>
</comment>
<dbReference type="InterPro" id="IPR036053">
    <property type="entry name" value="PABP-dom"/>
</dbReference>
<dbReference type="CDD" id="cd00590">
    <property type="entry name" value="RRM_SF"/>
    <property type="match status" value="1"/>
</dbReference>
<dbReference type="InterPro" id="IPR000504">
    <property type="entry name" value="RRM_dom"/>
</dbReference>
<accession>A0A8J8NFE0</accession>